<keyword evidence="1" id="KW-0732">Signal</keyword>
<dbReference type="PROSITE" id="PS51257">
    <property type="entry name" value="PROKAR_LIPOPROTEIN"/>
    <property type="match status" value="1"/>
</dbReference>
<dbReference type="Proteomes" id="UP000231407">
    <property type="component" value="Unassembled WGS sequence"/>
</dbReference>
<organism evidence="2 3">
    <name type="scientific">Candidatus Shapirobacteria bacterium CG06_land_8_20_14_3_00_40_12</name>
    <dbReference type="NCBI Taxonomy" id="1974881"/>
    <lineage>
        <taxon>Bacteria</taxon>
        <taxon>Candidatus Shapironibacteriota</taxon>
    </lineage>
</organism>
<evidence type="ECO:0000313" key="2">
    <source>
        <dbReference type="EMBL" id="PIU73164.1"/>
    </source>
</evidence>
<sequence length="166" mass="18085">MKKFLSLIILSSIFLSACSQSKSPVSPTPTPVPREYVLTETDKPKITLTPRSDGHELTLKITGIKPIFKKIEYELVYTASDSGLEIEKGVSGTAESKDITNGGFERKILLGTESCTSGCKYKYDAGVNGGTLNLTLNTQNDQVAALTMPFTLTLIKSKGFTITWKQ</sequence>
<dbReference type="EMBL" id="PEWA01000052">
    <property type="protein sequence ID" value="PIU73164.1"/>
    <property type="molecule type" value="Genomic_DNA"/>
</dbReference>
<name>A0A2M7ARC2_9BACT</name>
<gene>
    <name evidence="2" type="ORF">COS78_03775</name>
</gene>
<feature type="signal peptide" evidence="1">
    <location>
        <begin position="1"/>
        <end position="17"/>
    </location>
</feature>
<evidence type="ECO:0000313" key="3">
    <source>
        <dbReference type="Proteomes" id="UP000231407"/>
    </source>
</evidence>
<comment type="caution">
    <text evidence="2">The sequence shown here is derived from an EMBL/GenBank/DDBJ whole genome shotgun (WGS) entry which is preliminary data.</text>
</comment>
<accession>A0A2M7ARC2</accession>
<evidence type="ECO:0000256" key="1">
    <source>
        <dbReference type="SAM" id="SignalP"/>
    </source>
</evidence>
<proteinExistence type="predicted"/>
<evidence type="ECO:0008006" key="4">
    <source>
        <dbReference type="Google" id="ProtNLM"/>
    </source>
</evidence>
<protein>
    <recommendedName>
        <fullName evidence="4">Cohesin domain-containing protein</fullName>
    </recommendedName>
</protein>
<dbReference type="AlphaFoldDB" id="A0A2M7ARC2"/>
<reference evidence="3" key="1">
    <citation type="submission" date="2017-09" db="EMBL/GenBank/DDBJ databases">
        <title>Depth-based differentiation of microbial function through sediment-hosted aquifers and enrichment of novel symbionts in the deep terrestrial subsurface.</title>
        <authorList>
            <person name="Probst A.J."/>
            <person name="Ladd B."/>
            <person name="Jarett J.K."/>
            <person name="Geller-Mcgrath D.E."/>
            <person name="Sieber C.M.K."/>
            <person name="Emerson J.B."/>
            <person name="Anantharaman K."/>
            <person name="Thomas B.C."/>
            <person name="Malmstrom R."/>
            <person name="Stieglmeier M."/>
            <person name="Klingl A."/>
            <person name="Woyke T."/>
            <person name="Ryan C.M."/>
            <person name="Banfield J.F."/>
        </authorList>
    </citation>
    <scope>NUCLEOTIDE SEQUENCE [LARGE SCALE GENOMIC DNA]</scope>
</reference>
<feature type="chain" id="PRO_5014714583" description="Cohesin domain-containing protein" evidence="1">
    <location>
        <begin position="18"/>
        <end position="166"/>
    </location>
</feature>